<reference evidence="1 2" key="1">
    <citation type="journal article" date="2014" name="Nat. Commun.">
        <title>Molecular traces of alternative social organization in a termite genome.</title>
        <authorList>
            <person name="Terrapon N."/>
            <person name="Li C."/>
            <person name="Robertson H.M."/>
            <person name="Ji L."/>
            <person name="Meng X."/>
            <person name="Booth W."/>
            <person name="Chen Z."/>
            <person name="Childers C.P."/>
            <person name="Glastad K.M."/>
            <person name="Gokhale K."/>
            <person name="Gowin J."/>
            <person name="Gronenberg W."/>
            <person name="Hermansen R.A."/>
            <person name="Hu H."/>
            <person name="Hunt B.G."/>
            <person name="Huylmans A.K."/>
            <person name="Khalil S.M."/>
            <person name="Mitchell R.D."/>
            <person name="Munoz-Torres M.C."/>
            <person name="Mustard J.A."/>
            <person name="Pan H."/>
            <person name="Reese J.T."/>
            <person name="Scharf M.E."/>
            <person name="Sun F."/>
            <person name="Vogel H."/>
            <person name="Xiao J."/>
            <person name="Yang W."/>
            <person name="Yang Z."/>
            <person name="Yang Z."/>
            <person name="Zhou J."/>
            <person name="Zhu J."/>
            <person name="Brent C.S."/>
            <person name="Elsik C.G."/>
            <person name="Goodisman M.A."/>
            <person name="Liberles D.A."/>
            <person name="Roe R.M."/>
            <person name="Vargo E.L."/>
            <person name="Vilcinskas A."/>
            <person name="Wang J."/>
            <person name="Bornberg-Bauer E."/>
            <person name="Korb J."/>
            <person name="Zhang G."/>
            <person name="Liebig J."/>
        </authorList>
    </citation>
    <scope>NUCLEOTIDE SEQUENCE [LARGE SCALE GENOMIC DNA]</scope>
    <source>
        <tissue evidence="1">Whole organism</tissue>
    </source>
</reference>
<dbReference type="EMBL" id="KK852595">
    <property type="protein sequence ID" value="KDR20643.1"/>
    <property type="molecule type" value="Genomic_DNA"/>
</dbReference>
<evidence type="ECO:0000313" key="2">
    <source>
        <dbReference type="Proteomes" id="UP000027135"/>
    </source>
</evidence>
<dbReference type="Proteomes" id="UP000027135">
    <property type="component" value="Unassembled WGS sequence"/>
</dbReference>
<sequence>MAEPVVIRFTASGCVNYVSRHEPAGQKWFRVCVFGVRFVETKSCVQVERHFITMNVSQDTTVKTIDKFLVQTAQADRKCFCTRNLPGVHVFLMKMSKGYAGSLPAVHMRKSILAATRELQMAHSTVALT</sequence>
<keyword evidence="2" id="KW-1185">Reference proteome</keyword>
<accession>A0A067RJG6</accession>
<protein>
    <submittedName>
        <fullName evidence="1">Uncharacterized protein</fullName>
    </submittedName>
</protein>
<evidence type="ECO:0000313" key="1">
    <source>
        <dbReference type="EMBL" id="KDR20643.1"/>
    </source>
</evidence>
<dbReference type="AlphaFoldDB" id="A0A067RJG6"/>
<gene>
    <name evidence="1" type="ORF">L798_04409</name>
</gene>
<name>A0A067RJG6_ZOONE</name>
<dbReference type="InParanoid" id="A0A067RJG6"/>
<organism evidence="1 2">
    <name type="scientific">Zootermopsis nevadensis</name>
    <name type="common">Dampwood termite</name>
    <dbReference type="NCBI Taxonomy" id="136037"/>
    <lineage>
        <taxon>Eukaryota</taxon>
        <taxon>Metazoa</taxon>
        <taxon>Ecdysozoa</taxon>
        <taxon>Arthropoda</taxon>
        <taxon>Hexapoda</taxon>
        <taxon>Insecta</taxon>
        <taxon>Pterygota</taxon>
        <taxon>Neoptera</taxon>
        <taxon>Polyneoptera</taxon>
        <taxon>Dictyoptera</taxon>
        <taxon>Blattodea</taxon>
        <taxon>Blattoidea</taxon>
        <taxon>Termitoidae</taxon>
        <taxon>Termopsidae</taxon>
        <taxon>Zootermopsis</taxon>
    </lineage>
</organism>
<proteinExistence type="predicted"/>